<keyword evidence="4" id="KW-1185">Reference proteome</keyword>
<evidence type="ECO:0000256" key="1">
    <source>
        <dbReference type="SAM" id="MobiDB-lite"/>
    </source>
</evidence>
<accession>A0ABQ9EAQ6</accession>
<evidence type="ECO:0000313" key="3">
    <source>
        <dbReference type="EMBL" id="KAJ8302433.1"/>
    </source>
</evidence>
<proteinExistence type="predicted"/>
<reference evidence="3 4" key="1">
    <citation type="submission" date="2022-12" db="EMBL/GenBank/DDBJ databases">
        <title>Chromosome-level genome of Tegillarca granosa.</title>
        <authorList>
            <person name="Kim J."/>
        </authorList>
    </citation>
    <scope>NUCLEOTIDE SEQUENCE [LARGE SCALE GENOMIC DNA]</scope>
    <source>
        <strain evidence="3">Teg-2019</strain>
        <tissue evidence="3">Adductor muscle</tissue>
    </source>
</reference>
<dbReference type="Gene3D" id="3.10.110.10">
    <property type="entry name" value="Ubiquitin Conjugating Enzyme"/>
    <property type="match status" value="1"/>
</dbReference>
<protein>
    <recommendedName>
        <fullName evidence="2">UBC core domain-containing protein</fullName>
    </recommendedName>
</protein>
<comment type="caution">
    <text evidence="3">The sequence shown here is derived from an EMBL/GenBank/DDBJ whole genome shotgun (WGS) entry which is preliminary data.</text>
</comment>
<dbReference type="PROSITE" id="PS50127">
    <property type="entry name" value="UBC_2"/>
    <property type="match status" value="1"/>
</dbReference>
<dbReference type="SUPFAM" id="SSF54495">
    <property type="entry name" value="UBC-like"/>
    <property type="match status" value="1"/>
</dbReference>
<dbReference type="InterPro" id="IPR016135">
    <property type="entry name" value="UBQ-conjugating_enzyme/RWD"/>
</dbReference>
<dbReference type="InterPro" id="IPR000608">
    <property type="entry name" value="UBC"/>
</dbReference>
<organism evidence="3 4">
    <name type="scientific">Tegillarca granosa</name>
    <name type="common">Malaysian cockle</name>
    <name type="synonym">Anadara granosa</name>
    <dbReference type="NCBI Taxonomy" id="220873"/>
    <lineage>
        <taxon>Eukaryota</taxon>
        <taxon>Metazoa</taxon>
        <taxon>Spiralia</taxon>
        <taxon>Lophotrochozoa</taxon>
        <taxon>Mollusca</taxon>
        <taxon>Bivalvia</taxon>
        <taxon>Autobranchia</taxon>
        <taxon>Pteriomorphia</taxon>
        <taxon>Arcoida</taxon>
        <taxon>Arcoidea</taxon>
        <taxon>Arcidae</taxon>
        <taxon>Tegillarca</taxon>
    </lineage>
</organism>
<dbReference type="Proteomes" id="UP001217089">
    <property type="component" value="Unassembled WGS sequence"/>
</dbReference>
<evidence type="ECO:0000313" key="4">
    <source>
        <dbReference type="Proteomes" id="UP001217089"/>
    </source>
</evidence>
<feature type="compositionally biased region" description="Polar residues" evidence="1">
    <location>
        <begin position="1"/>
        <end position="26"/>
    </location>
</feature>
<dbReference type="EMBL" id="JARBDR010000917">
    <property type="protein sequence ID" value="KAJ8302433.1"/>
    <property type="molecule type" value="Genomic_DNA"/>
</dbReference>
<evidence type="ECO:0000259" key="2">
    <source>
        <dbReference type="PROSITE" id="PS50127"/>
    </source>
</evidence>
<feature type="domain" description="UBC core" evidence="2">
    <location>
        <begin position="10"/>
        <end position="174"/>
    </location>
</feature>
<name>A0ABQ9EAQ6_TEGGR</name>
<sequence length="223" mass="26187">MKLVMSQSDHNNLQLENEVTSSQMKEQITKDVRKQLPATPNVEDQENQSNGKQTPPIKPGKNGYGEYYLEYSIRNEYLLSTQQKLPGVYVIPSALSPLIWNVVSPTTGELDVKRGFPKWRRNTNHIWQVLLYARRIFYKIDTKMPWNPEAAVLYEQDLDLFKKRVTECVKQSKEKIYEPVKTDDPYSFRIEPWDPNVHEETRKQMLQPKILNYNTNIGENKIL</sequence>
<dbReference type="CDD" id="cd23814">
    <property type="entry name" value="UEV_AKTIP"/>
    <property type="match status" value="1"/>
</dbReference>
<gene>
    <name evidence="3" type="ORF">KUTeg_018829</name>
</gene>
<feature type="region of interest" description="Disordered" evidence="1">
    <location>
        <begin position="1"/>
        <end position="61"/>
    </location>
</feature>